<keyword evidence="5" id="KW-0411">Iron-sulfur</keyword>
<dbReference type="PANTHER" id="PTHR47354:SF1">
    <property type="entry name" value="CARNITINE MONOOXYGENASE REDUCTASE SUBUNIT"/>
    <property type="match status" value="1"/>
</dbReference>
<dbReference type="GO" id="GO:0051537">
    <property type="term" value="F:2 iron, 2 sulfur cluster binding"/>
    <property type="evidence" value="ECO:0007669"/>
    <property type="project" value="UniProtKB-KW"/>
</dbReference>
<dbReference type="GO" id="GO:0046872">
    <property type="term" value="F:metal ion binding"/>
    <property type="evidence" value="ECO:0007669"/>
    <property type="project" value="UniProtKB-KW"/>
</dbReference>
<dbReference type="InterPro" id="IPR017938">
    <property type="entry name" value="Riboflavin_synthase-like_b-brl"/>
</dbReference>
<evidence type="ECO:0000313" key="7">
    <source>
        <dbReference type="EMBL" id="MCS3903833.1"/>
    </source>
</evidence>
<evidence type="ECO:0000256" key="3">
    <source>
        <dbReference type="ARBA" id="ARBA00022723"/>
    </source>
</evidence>
<evidence type="ECO:0000256" key="4">
    <source>
        <dbReference type="ARBA" id="ARBA00023004"/>
    </source>
</evidence>
<evidence type="ECO:0000313" key="8">
    <source>
        <dbReference type="Proteomes" id="UP001204445"/>
    </source>
</evidence>
<dbReference type="InterPro" id="IPR050415">
    <property type="entry name" value="MRET"/>
</dbReference>
<dbReference type="Proteomes" id="UP001204445">
    <property type="component" value="Unassembled WGS sequence"/>
</dbReference>
<keyword evidence="2" id="KW-0001">2Fe-2S</keyword>
<dbReference type="Gene3D" id="2.40.30.10">
    <property type="entry name" value="Translation factors"/>
    <property type="match status" value="1"/>
</dbReference>
<dbReference type="PROSITE" id="PS51384">
    <property type="entry name" value="FAD_FR"/>
    <property type="match status" value="1"/>
</dbReference>
<keyword evidence="1" id="KW-0285">Flavoprotein</keyword>
<feature type="domain" description="FAD-binding FR-type" evidence="6">
    <location>
        <begin position="4"/>
        <end position="110"/>
    </location>
</feature>
<protein>
    <submittedName>
        <fullName evidence="7">Ferredoxin-NADP reductase</fullName>
    </submittedName>
</protein>
<reference evidence="7" key="1">
    <citation type="submission" date="2022-08" db="EMBL/GenBank/DDBJ databases">
        <title>Genomic Encyclopedia of Type Strains, Phase III (KMG-III): the genomes of soil and plant-associated and newly described type strains.</title>
        <authorList>
            <person name="Whitman W."/>
        </authorList>
    </citation>
    <scope>NUCLEOTIDE SEQUENCE</scope>
    <source>
        <strain evidence="7">HMT 1</strain>
    </source>
</reference>
<sequence>MRSDPVIKAAISDMEALSEKANKISLISGEHDRLPEFSPGSNIEVSIPARPGDEPRPFSITSDARDASHYQLVVVDNQDDHTSKNSWLIRKARLGDRLDISMPRCGMTFDDNEVAYFIAGGSGVTAFLSHFNTVDIVSKQYQLFHIVNSESDGSSIIDGNLSSHIDIDLIVFPENPAFKVKAVLKGKDRSKPVYVAGPTSLITAVYHAALELGWTEDKINWDRYALPDNPAEVEASTM</sequence>
<dbReference type="RefSeq" id="WP_259055808.1">
    <property type="nucleotide sequence ID" value="NZ_JANUCT010000012.1"/>
</dbReference>
<dbReference type="SUPFAM" id="SSF52343">
    <property type="entry name" value="Ferredoxin reductase-like, C-terminal NADP-linked domain"/>
    <property type="match status" value="1"/>
</dbReference>
<dbReference type="PANTHER" id="PTHR47354">
    <property type="entry name" value="NADH OXIDOREDUCTASE HCR"/>
    <property type="match status" value="1"/>
</dbReference>
<evidence type="ECO:0000256" key="2">
    <source>
        <dbReference type="ARBA" id="ARBA00022714"/>
    </source>
</evidence>
<evidence type="ECO:0000259" key="6">
    <source>
        <dbReference type="PROSITE" id="PS51384"/>
    </source>
</evidence>
<keyword evidence="4" id="KW-0408">Iron</keyword>
<proteinExistence type="predicted"/>
<dbReference type="GO" id="GO:0016491">
    <property type="term" value="F:oxidoreductase activity"/>
    <property type="evidence" value="ECO:0007669"/>
    <property type="project" value="InterPro"/>
</dbReference>
<dbReference type="InterPro" id="IPR017927">
    <property type="entry name" value="FAD-bd_FR_type"/>
</dbReference>
<dbReference type="Gene3D" id="3.40.50.80">
    <property type="entry name" value="Nucleotide-binding domain of ferredoxin-NADP reductase (FNR) module"/>
    <property type="match status" value="1"/>
</dbReference>
<keyword evidence="8" id="KW-1185">Reference proteome</keyword>
<evidence type="ECO:0000256" key="1">
    <source>
        <dbReference type="ARBA" id="ARBA00022630"/>
    </source>
</evidence>
<organism evidence="7 8">
    <name type="scientific">Methylohalomonas lacus</name>
    <dbReference type="NCBI Taxonomy" id="398773"/>
    <lineage>
        <taxon>Bacteria</taxon>
        <taxon>Pseudomonadati</taxon>
        <taxon>Pseudomonadota</taxon>
        <taxon>Gammaproteobacteria</taxon>
        <taxon>Methylohalomonadales</taxon>
        <taxon>Methylohalomonadaceae</taxon>
        <taxon>Methylohalomonas</taxon>
    </lineage>
</organism>
<name>A0AAE3L4G5_9GAMM</name>
<comment type="caution">
    <text evidence="7">The sequence shown here is derived from an EMBL/GenBank/DDBJ whole genome shotgun (WGS) entry which is preliminary data.</text>
</comment>
<dbReference type="EMBL" id="JANUCT010000012">
    <property type="protein sequence ID" value="MCS3903833.1"/>
    <property type="molecule type" value="Genomic_DNA"/>
</dbReference>
<dbReference type="SUPFAM" id="SSF63380">
    <property type="entry name" value="Riboflavin synthase domain-like"/>
    <property type="match status" value="1"/>
</dbReference>
<accession>A0AAE3L4G5</accession>
<keyword evidence="3" id="KW-0479">Metal-binding</keyword>
<dbReference type="InterPro" id="IPR039261">
    <property type="entry name" value="FNR_nucleotide-bd"/>
</dbReference>
<evidence type="ECO:0000256" key="5">
    <source>
        <dbReference type="ARBA" id="ARBA00023014"/>
    </source>
</evidence>
<dbReference type="AlphaFoldDB" id="A0AAE3L4G5"/>
<gene>
    <name evidence="7" type="ORF">J2T55_001865</name>
</gene>